<accession>C6Y1B9</accession>
<evidence type="ECO:0000313" key="1">
    <source>
        <dbReference type="EMBL" id="ACU02895.1"/>
    </source>
</evidence>
<organism evidence="1 2">
    <name type="scientific">Pedobacter heparinus (strain ATCC 13125 / DSM 2366 / CIP 104194 / JCM 7457 / NBRC 12017 / NCIMB 9290 / NRRL B-14731 / HIM 762-3)</name>
    <dbReference type="NCBI Taxonomy" id="485917"/>
    <lineage>
        <taxon>Bacteria</taxon>
        <taxon>Pseudomonadati</taxon>
        <taxon>Bacteroidota</taxon>
        <taxon>Sphingobacteriia</taxon>
        <taxon>Sphingobacteriales</taxon>
        <taxon>Sphingobacteriaceae</taxon>
        <taxon>Pedobacter</taxon>
    </lineage>
</organism>
<proteinExistence type="predicted"/>
<dbReference type="EMBL" id="CP001681">
    <property type="protein sequence ID" value="ACU02895.1"/>
    <property type="molecule type" value="Genomic_DNA"/>
</dbReference>
<dbReference type="AlphaFoldDB" id="C6Y1B9"/>
<keyword evidence="2" id="KW-1185">Reference proteome</keyword>
<dbReference type="HOGENOM" id="CLU_3101911_0_0_10"/>
<sequence length="51" mass="5548">MILLAATGIGLAGGVPLPTLRRREDNPVSIELFELDKVNEQANLDEAEEKT</sequence>
<reference evidence="1 2" key="1">
    <citation type="journal article" date="2009" name="Stand. Genomic Sci.">
        <title>Complete genome sequence of Pedobacter heparinus type strain (HIM 762-3).</title>
        <authorList>
            <person name="Han C."/>
            <person name="Spring S."/>
            <person name="Lapidus A."/>
            <person name="Del Rio T.G."/>
            <person name="Tice H."/>
            <person name="Copeland A."/>
            <person name="Cheng J.F."/>
            <person name="Lucas S."/>
            <person name="Chen F."/>
            <person name="Nolan M."/>
            <person name="Bruce D."/>
            <person name="Goodwin L."/>
            <person name="Pitluck S."/>
            <person name="Ivanova N."/>
            <person name="Mavromatis K."/>
            <person name="Mikhailova N."/>
            <person name="Pati A."/>
            <person name="Chen A."/>
            <person name="Palaniappan K."/>
            <person name="Land M."/>
            <person name="Hauser L."/>
            <person name="Chang Y.J."/>
            <person name="Jeffries C.C."/>
            <person name="Saunders E."/>
            <person name="Chertkov O."/>
            <person name="Brettin T."/>
            <person name="Goker M."/>
            <person name="Rohde M."/>
            <person name="Bristow J."/>
            <person name="Eisen J.A."/>
            <person name="Markowitz V."/>
            <person name="Hugenholtz P."/>
            <person name="Kyrpides N.C."/>
            <person name="Klenk H.P."/>
            <person name="Detter J.C."/>
        </authorList>
    </citation>
    <scope>NUCLEOTIDE SEQUENCE [LARGE SCALE GENOMIC DNA]</scope>
    <source>
        <strain evidence="2">ATCC 13125 / DSM 2366 / CIP 104194 / JCM 7457 / NBRC 12017 / NCIMB 9290 / NRRL B-14731 / HIM 762-3</strain>
    </source>
</reference>
<dbReference type="KEGG" id="phe:Phep_0673"/>
<name>C6Y1B9_PEDHD</name>
<dbReference type="Proteomes" id="UP000000852">
    <property type="component" value="Chromosome"/>
</dbReference>
<gene>
    <name evidence="1" type="ordered locus">Phep_0673</name>
</gene>
<protein>
    <submittedName>
        <fullName evidence="1">Uncharacterized protein</fullName>
    </submittedName>
</protein>
<dbReference type="STRING" id="485917.Phep_0673"/>
<evidence type="ECO:0000313" key="2">
    <source>
        <dbReference type="Proteomes" id="UP000000852"/>
    </source>
</evidence>